<dbReference type="GO" id="GO:0048288">
    <property type="term" value="P:nuclear membrane fusion involved in karyogamy"/>
    <property type="evidence" value="ECO:0007669"/>
    <property type="project" value="InterPro"/>
</dbReference>
<feature type="signal peptide" evidence="14">
    <location>
        <begin position="1"/>
        <end position="21"/>
    </location>
</feature>
<dbReference type="GO" id="GO:0031965">
    <property type="term" value="C:nuclear membrane"/>
    <property type="evidence" value="ECO:0007669"/>
    <property type="project" value="UniProtKB-SubCell"/>
</dbReference>
<gene>
    <name evidence="15" type="ORF">I206_102094</name>
</gene>
<feature type="transmembrane region" description="Helical" evidence="13">
    <location>
        <begin position="430"/>
        <end position="456"/>
    </location>
</feature>
<dbReference type="Proteomes" id="UP000094020">
    <property type="component" value="Chromosome 2"/>
</dbReference>
<protein>
    <recommendedName>
        <fullName evidence="17">Karyogamy protein 5</fullName>
    </recommendedName>
</protein>
<reference evidence="15" key="2">
    <citation type="submission" date="2024-02" db="EMBL/GenBank/DDBJ databases">
        <title>Comparative genomics of Cryptococcus and Kwoniella reveals pathogenesis evolution and contrasting modes of karyotype evolution via chromosome fusion or intercentromeric recombination.</title>
        <authorList>
            <person name="Coelho M.A."/>
            <person name="David-Palma M."/>
            <person name="Shea T."/>
            <person name="Bowers K."/>
            <person name="McGinley-Smith S."/>
            <person name="Mohammad A.W."/>
            <person name="Gnirke A."/>
            <person name="Yurkov A.M."/>
            <person name="Nowrousian M."/>
            <person name="Sun S."/>
            <person name="Cuomo C.A."/>
            <person name="Heitman J."/>
        </authorList>
    </citation>
    <scope>NUCLEOTIDE SEQUENCE</scope>
    <source>
        <strain evidence="15">CBS 10737</strain>
    </source>
</reference>
<keyword evidence="7 14" id="KW-0732">Signal</keyword>
<proteinExistence type="inferred from homology"/>
<dbReference type="GO" id="GO:0000742">
    <property type="term" value="P:karyogamy involved in conjugation with cellular fusion"/>
    <property type="evidence" value="ECO:0007669"/>
    <property type="project" value="InterPro"/>
</dbReference>
<comment type="function">
    <text evidence="1">Required for nuclear membrane fusion during karyogamy.</text>
</comment>
<keyword evidence="11" id="KW-0325">Glycoprotein</keyword>
<evidence type="ECO:0000256" key="12">
    <source>
        <dbReference type="ARBA" id="ARBA00023242"/>
    </source>
</evidence>
<dbReference type="RefSeq" id="XP_070058605.1">
    <property type="nucleotide sequence ID" value="XM_070202504.1"/>
</dbReference>
<dbReference type="PANTHER" id="PTHR28012">
    <property type="entry name" value="NUCLEAR FUSION PROTEIN KAR5"/>
    <property type="match status" value="1"/>
</dbReference>
<evidence type="ECO:0000256" key="6">
    <source>
        <dbReference type="ARBA" id="ARBA00022692"/>
    </source>
</evidence>
<evidence type="ECO:0000256" key="3">
    <source>
        <dbReference type="ARBA" id="ARBA00004586"/>
    </source>
</evidence>
<accession>A0AAJ8L2K5</accession>
<evidence type="ECO:0000256" key="8">
    <source>
        <dbReference type="ARBA" id="ARBA00022824"/>
    </source>
</evidence>
<evidence type="ECO:0000256" key="11">
    <source>
        <dbReference type="ARBA" id="ARBA00023180"/>
    </source>
</evidence>
<dbReference type="PANTHER" id="PTHR28012:SF1">
    <property type="entry name" value="NUCLEAR FUSION PROTEIN KAR5"/>
    <property type="match status" value="1"/>
</dbReference>
<name>A0AAJ8L2K5_9TREE</name>
<evidence type="ECO:0000256" key="2">
    <source>
        <dbReference type="ARBA" id="ARBA00004126"/>
    </source>
</evidence>
<keyword evidence="6 13" id="KW-0812">Transmembrane</keyword>
<keyword evidence="12" id="KW-0539">Nucleus</keyword>
<dbReference type="AlphaFoldDB" id="A0AAJ8L2K5"/>
<feature type="chain" id="PRO_5042566401" description="Karyogamy protein 5" evidence="14">
    <location>
        <begin position="22"/>
        <end position="522"/>
    </location>
</feature>
<organism evidence="15 16">
    <name type="scientific">Kwoniella pini CBS 10737</name>
    <dbReference type="NCBI Taxonomy" id="1296096"/>
    <lineage>
        <taxon>Eukaryota</taxon>
        <taxon>Fungi</taxon>
        <taxon>Dikarya</taxon>
        <taxon>Basidiomycota</taxon>
        <taxon>Agaricomycotina</taxon>
        <taxon>Tremellomycetes</taxon>
        <taxon>Tremellales</taxon>
        <taxon>Cryptococcaceae</taxon>
        <taxon>Kwoniella</taxon>
    </lineage>
</organism>
<comment type="similarity">
    <text evidence="4">Belongs to the KAR5 family.</text>
</comment>
<keyword evidence="16" id="KW-1185">Reference proteome</keyword>
<comment type="subcellular location">
    <subcellularLocation>
        <location evidence="3">Endoplasmic reticulum membrane</location>
    </subcellularLocation>
    <subcellularLocation>
        <location evidence="2">Nucleus membrane</location>
    </subcellularLocation>
</comment>
<reference evidence="15" key="1">
    <citation type="submission" date="2013-07" db="EMBL/GenBank/DDBJ databases">
        <authorList>
            <consortium name="The Broad Institute Genome Sequencing Platform"/>
            <person name="Cuomo C."/>
            <person name="Litvintseva A."/>
            <person name="Chen Y."/>
            <person name="Heitman J."/>
            <person name="Sun S."/>
            <person name="Springer D."/>
            <person name="Dromer F."/>
            <person name="Young S.K."/>
            <person name="Zeng Q."/>
            <person name="Gargeya S."/>
            <person name="Fitzgerald M."/>
            <person name="Abouelleil A."/>
            <person name="Alvarado L."/>
            <person name="Berlin A.M."/>
            <person name="Chapman S.B."/>
            <person name="Dewar J."/>
            <person name="Goldberg J."/>
            <person name="Griggs A."/>
            <person name="Gujja S."/>
            <person name="Hansen M."/>
            <person name="Howarth C."/>
            <person name="Imamovic A."/>
            <person name="Larimer J."/>
            <person name="McCowan C."/>
            <person name="Murphy C."/>
            <person name="Pearson M."/>
            <person name="Priest M."/>
            <person name="Roberts A."/>
            <person name="Saif S."/>
            <person name="Shea T."/>
            <person name="Sykes S."/>
            <person name="Wortman J."/>
            <person name="Nusbaum C."/>
            <person name="Birren B."/>
        </authorList>
    </citation>
    <scope>NUCLEOTIDE SEQUENCE</scope>
    <source>
        <strain evidence="15">CBS 10737</strain>
    </source>
</reference>
<evidence type="ECO:0000256" key="14">
    <source>
        <dbReference type="SAM" id="SignalP"/>
    </source>
</evidence>
<dbReference type="EMBL" id="CP144520">
    <property type="protein sequence ID" value="WWC68171.1"/>
    <property type="molecule type" value="Genomic_DNA"/>
</dbReference>
<evidence type="ECO:0000256" key="10">
    <source>
        <dbReference type="ARBA" id="ARBA00023136"/>
    </source>
</evidence>
<keyword evidence="5" id="KW-0415">Karyogamy</keyword>
<keyword evidence="10 13" id="KW-0472">Membrane</keyword>
<dbReference type="KEGG" id="kpin:30175182"/>
<dbReference type="GeneID" id="30175182"/>
<evidence type="ECO:0008006" key="17">
    <source>
        <dbReference type="Google" id="ProtNLM"/>
    </source>
</evidence>
<evidence type="ECO:0000256" key="9">
    <source>
        <dbReference type="ARBA" id="ARBA00022989"/>
    </source>
</evidence>
<keyword evidence="9 13" id="KW-1133">Transmembrane helix</keyword>
<evidence type="ECO:0000256" key="13">
    <source>
        <dbReference type="SAM" id="Phobius"/>
    </source>
</evidence>
<evidence type="ECO:0000313" key="15">
    <source>
        <dbReference type="EMBL" id="WWC68171.1"/>
    </source>
</evidence>
<evidence type="ECO:0000256" key="4">
    <source>
        <dbReference type="ARBA" id="ARBA00010473"/>
    </source>
</evidence>
<evidence type="ECO:0000256" key="5">
    <source>
        <dbReference type="ARBA" id="ARBA00022459"/>
    </source>
</evidence>
<evidence type="ECO:0000313" key="16">
    <source>
        <dbReference type="Proteomes" id="UP000094020"/>
    </source>
</evidence>
<dbReference type="GO" id="GO:0005789">
    <property type="term" value="C:endoplasmic reticulum membrane"/>
    <property type="evidence" value="ECO:0007669"/>
    <property type="project" value="UniProtKB-SubCell"/>
</dbReference>
<evidence type="ECO:0000256" key="7">
    <source>
        <dbReference type="ARBA" id="ARBA00022729"/>
    </source>
</evidence>
<sequence>MHPATLLVLSLVSSFSIAVRGAETVGCLDKVTVIEHDQGLGMSGNDDNAVTTLTQSLTRSECHANIAATLRRSCNLSNSDKGPGLSELEKRGVAISFTLCSMQSAVQQIPIECEHWQPTSAERKGRELDPSMHQDQQTLCLGPQEWSAYNIYLSDSTQLCHFLESRRKSDLAYKQYLDATKEQTELLRLMKERERAQLLRDQDWQKHLQDQAATTKQMSDFVLKAQQKIKDDLEVSVEVREDLQSTLKKLEVERAAVWERIEADMKDRLFEADSRFEAITFDLRDAWKSDYEVAVKGRANQLDLAMSDWGHRAEHHFEAIFSFTTEQIELEVLDKGFMQLRQALAATMDMSYNLSWVQAEITENMYRAAGQAELLINKQDRLENSLSRSLDLVEKRFKLSAQWNPFGSLSLFSGPSTFSVTALGQSGSQILFWILQLIGQLIYSMISAACFLFIIFRTRFRKTMLQLSGGFWSAPVDEEEVIADVRPKARRIYPWADLASPHGDSVDKRFDRKMNRSVSVPI</sequence>
<evidence type="ECO:0000256" key="1">
    <source>
        <dbReference type="ARBA" id="ARBA00003389"/>
    </source>
</evidence>
<dbReference type="InterPro" id="IPR007292">
    <property type="entry name" value="Nuclear_fusion_Kar5"/>
</dbReference>
<keyword evidence="8" id="KW-0256">Endoplasmic reticulum</keyword>